<organism evidence="3 4">
    <name type="scientific">Streptomyces vastus</name>
    <dbReference type="NCBI Taxonomy" id="285451"/>
    <lineage>
        <taxon>Bacteria</taxon>
        <taxon>Bacillati</taxon>
        <taxon>Actinomycetota</taxon>
        <taxon>Actinomycetes</taxon>
        <taxon>Kitasatosporales</taxon>
        <taxon>Streptomycetaceae</taxon>
        <taxon>Streptomyces</taxon>
    </lineage>
</organism>
<gene>
    <name evidence="3" type="ORF">GCM10010307_80790</name>
</gene>
<proteinExistence type="predicted"/>
<feature type="transmembrane region" description="Helical" evidence="2">
    <location>
        <begin position="51"/>
        <end position="72"/>
    </location>
</feature>
<evidence type="ECO:0000256" key="1">
    <source>
        <dbReference type="SAM" id="MobiDB-lite"/>
    </source>
</evidence>
<evidence type="ECO:0000313" key="4">
    <source>
        <dbReference type="Proteomes" id="UP001500151"/>
    </source>
</evidence>
<reference evidence="4" key="1">
    <citation type="journal article" date="2019" name="Int. J. Syst. Evol. Microbiol.">
        <title>The Global Catalogue of Microorganisms (GCM) 10K type strain sequencing project: providing services to taxonomists for standard genome sequencing and annotation.</title>
        <authorList>
            <consortium name="The Broad Institute Genomics Platform"/>
            <consortium name="The Broad Institute Genome Sequencing Center for Infectious Disease"/>
            <person name="Wu L."/>
            <person name="Ma J."/>
        </authorList>
    </citation>
    <scope>NUCLEOTIDE SEQUENCE [LARGE SCALE GENOMIC DNA]</scope>
    <source>
        <strain evidence="4">JCM 4524</strain>
    </source>
</reference>
<protein>
    <submittedName>
        <fullName evidence="3">Uncharacterized protein</fullName>
    </submittedName>
</protein>
<keyword evidence="4" id="KW-1185">Reference proteome</keyword>
<feature type="transmembrane region" description="Helical" evidence="2">
    <location>
        <begin position="20"/>
        <end position="39"/>
    </location>
</feature>
<comment type="caution">
    <text evidence="3">The sequence shown here is derived from an EMBL/GenBank/DDBJ whole genome shotgun (WGS) entry which is preliminary data.</text>
</comment>
<keyword evidence="2" id="KW-0472">Membrane</keyword>
<evidence type="ECO:0000313" key="3">
    <source>
        <dbReference type="EMBL" id="GAA2662036.1"/>
    </source>
</evidence>
<dbReference type="EMBL" id="BAAASJ010000120">
    <property type="protein sequence ID" value="GAA2662036.1"/>
    <property type="molecule type" value="Genomic_DNA"/>
</dbReference>
<feature type="compositionally biased region" description="Basic residues" evidence="1">
    <location>
        <begin position="79"/>
        <end position="98"/>
    </location>
</feature>
<keyword evidence="2" id="KW-0812">Transmembrane</keyword>
<dbReference type="Proteomes" id="UP001500151">
    <property type="component" value="Unassembled WGS sequence"/>
</dbReference>
<keyword evidence="2" id="KW-1133">Transmembrane helix</keyword>
<sequence length="105" mass="12043">MLAKIAVRARALRGRISRMLTRFDIGWIAGVAIRALFVLTGVEAVDGLLDGVVVLLLPSVQDGLIMLVRYWLRAEKSPRARAKRPRGNVRRLRRRKRQSWGDRKR</sequence>
<feature type="region of interest" description="Disordered" evidence="1">
    <location>
        <begin position="77"/>
        <end position="105"/>
    </location>
</feature>
<evidence type="ECO:0000256" key="2">
    <source>
        <dbReference type="SAM" id="Phobius"/>
    </source>
</evidence>
<name>A0ABP6E9K0_9ACTN</name>
<accession>A0ABP6E9K0</accession>
<dbReference type="RefSeq" id="WP_344396445.1">
    <property type="nucleotide sequence ID" value="NZ_BAAASJ010000120.1"/>
</dbReference>